<comment type="caution">
    <text evidence="13">The sequence shown here is derived from an EMBL/GenBank/DDBJ whole genome shotgun (WGS) entry which is preliminary data.</text>
</comment>
<comment type="similarity">
    <text evidence="1 11">Belongs to the GatB/GatE family. GatB subfamily.</text>
</comment>
<dbReference type="InterPro" id="IPR003789">
    <property type="entry name" value="Asn/Gln_tRNA_amidoTrase-B-like"/>
</dbReference>
<feature type="domain" description="Asn/Gln amidotransferase" evidence="12">
    <location>
        <begin position="328"/>
        <end position="493"/>
    </location>
</feature>
<dbReference type="Gene3D" id="1.10.10.410">
    <property type="match status" value="1"/>
</dbReference>
<keyword evidence="6 11" id="KW-0067">ATP-binding</keyword>
<sequence>MVYENPDGIRIGLEIHVQLNKLKTKMFCGCSSDYHNAAPNTHTCPICLGLPGSLPVLNKKTVEAAIKVGLALEGEIAEETQFHRKNYFYPDLPKGFQVTQYDFPIVSKGKVVIEGEDGEHTVGITRAHMEEDPGKLVHIGSIEKSKGVLIDYNRSGMPLIETVTEPDMRSPKEARRFLDKFRNILEYLDVFDGNLEGAMRVDANVSVHWGTRVEIKNISSHKGVERALLYEIMRQKNVIRRGGKITLETRHFDEGRGVTISMRTKEEAEDYRYFREPDLMPMRVTDWIPAIRETLPELPDAKRARFMEQYGITDMHAKSLTSKIMLADFYEGVCAEGVDPKIAATWTADVFLGELNYRDLAISSYDGKKIGFIHTKDPEIENSFKVSDMIELVNLFAEGKVSDRAAVEVIRTILDGKEEKAPSRIIEEKGLFKAEDDLVTKAVAETIAENEAAVKDYLGGAEKSLNFLVGQVMKKTKGTADAKTARELIVKELM</sequence>
<dbReference type="HAMAP" id="MF_00121">
    <property type="entry name" value="GatB"/>
    <property type="match status" value="1"/>
</dbReference>
<dbReference type="InterPro" id="IPR042114">
    <property type="entry name" value="GatB_C_1"/>
</dbReference>
<comment type="catalytic activity">
    <reaction evidence="9 11">
        <text>L-aspartyl-tRNA(Asn) + L-glutamine + ATP + H2O = L-asparaginyl-tRNA(Asn) + L-glutamate + ADP + phosphate + 2 H(+)</text>
        <dbReference type="Rhea" id="RHEA:14513"/>
        <dbReference type="Rhea" id="RHEA-COMP:9674"/>
        <dbReference type="Rhea" id="RHEA-COMP:9677"/>
        <dbReference type="ChEBI" id="CHEBI:15377"/>
        <dbReference type="ChEBI" id="CHEBI:15378"/>
        <dbReference type="ChEBI" id="CHEBI:29985"/>
        <dbReference type="ChEBI" id="CHEBI:30616"/>
        <dbReference type="ChEBI" id="CHEBI:43474"/>
        <dbReference type="ChEBI" id="CHEBI:58359"/>
        <dbReference type="ChEBI" id="CHEBI:78515"/>
        <dbReference type="ChEBI" id="CHEBI:78516"/>
        <dbReference type="ChEBI" id="CHEBI:456216"/>
    </reaction>
</comment>
<evidence type="ECO:0000256" key="4">
    <source>
        <dbReference type="ARBA" id="ARBA00022598"/>
    </source>
</evidence>
<dbReference type="InterPro" id="IPR014746">
    <property type="entry name" value="Gln_synth/guanido_kin_cat_dom"/>
</dbReference>
<evidence type="ECO:0000256" key="2">
    <source>
        <dbReference type="ARBA" id="ARBA00011123"/>
    </source>
</evidence>
<dbReference type="EC" id="6.3.5.-" evidence="11"/>
<dbReference type="InterPro" id="IPR017959">
    <property type="entry name" value="Asn/Gln-tRNA_amidoTrfase_suB/E"/>
</dbReference>
<evidence type="ECO:0000256" key="3">
    <source>
        <dbReference type="ARBA" id="ARBA00016923"/>
    </source>
</evidence>
<keyword evidence="4 11" id="KW-0436">Ligase</keyword>
<dbReference type="SMART" id="SM00845">
    <property type="entry name" value="GatB_Yqey"/>
    <property type="match status" value="1"/>
</dbReference>
<dbReference type="InterPro" id="IPR017958">
    <property type="entry name" value="Gln-tRNA_amidoTrfase_suB_CS"/>
</dbReference>
<dbReference type="NCBIfam" id="TIGR00133">
    <property type="entry name" value="gatB"/>
    <property type="match status" value="1"/>
</dbReference>
<evidence type="ECO:0000256" key="7">
    <source>
        <dbReference type="ARBA" id="ARBA00022917"/>
    </source>
</evidence>
<evidence type="ECO:0000259" key="12">
    <source>
        <dbReference type="SMART" id="SM00845"/>
    </source>
</evidence>
<evidence type="ECO:0000256" key="1">
    <source>
        <dbReference type="ARBA" id="ARBA00005306"/>
    </source>
</evidence>
<dbReference type="PANTHER" id="PTHR11659">
    <property type="entry name" value="GLUTAMYL-TRNA GLN AMIDOTRANSFERASE SUBUNIT B MITOCHONDRIAL AND PROKARYOTIC PET112-RELATED"/>
    <property type="match status" value="1"/>
</dbReference>
<reference evidence="14" key="1">
    <citation type="submission" date="2023-07" db="EMBL/GenBank/DDBJ databases">
        <title>Whole-genome sequencing of a new Methanosarcina sp. Z-7115.</title>
        <authorList>
            <person name="Zhilina T.N."/>
            <person name="Merkel A.Y."/>
        </authorList>
    </citation>
    <scope>NUCLEOTIDE SEQUENCE [LARGE SCALE GENOMIC DNA]</scope>
    <source>
        <strain evidence="14">Z-7115</strain>
    </source>
</reference>
<dbReference type="NCBIfam" id="NF004012">
    <property type="entry name" value="PRK05477.1-2"/>
    <property type="match status" value="1"/>
</dbReference>
<dbReference type="EMBL" id="JAVKPK010000071">
    <property type="protein sequence ID" value="MDR7666846.1"/>
    <property type="molecule type" value="Genomic_DNA"/>
</dbReference>
<comment type="subunit">
    <text evidence="2 11">Heterotrimer of A, B and C subunits.</text>
</comment>
<dbReference type="PROSITE" id="PS01234">
    <property type="entry name" value="GATB"/>
    <property type="match status" value="1"/>
</dbReference>
<evidence type="ECO:0000256" key="5">
    <source>
        <dbReference type="ARBA" id="ARBA00022741"/>
    </source>
</evidence>
<accession>A0ABU2D4D0</accession>
<dbReference type="NCBIfam" id="NF004014">
    <property type="entry name" value="PRK05477.1-4"/>
    <property type="match status" value="1"/>
</dbReference>
<dbReference type="Pfam" id="PF02637">
    <property type="entry name" value="GatB_Yqey"/>
    <property type="match status" value="1"/>
</dbReference>
<dbReference type="InterPro" id="IPR018027">
    <property type="entry name" value="Asn/Gln_amidotransferase"/>
</dbReference>
<evidence type="ECO:0000256" key="11">
    <source>
        <dbReference type="HAMAP-Rule" id="MF_00121"/>
    </source>
</evidence>
<dbReference type="InterPro" id="IPR006075">
    <property type="entry name" value="Asn/Gln-tRNA_Trfase_suB/E_cat"/>
</dbReference>
<comment type="function">
    <text evidence="8 11">Allows the formation of correctly charged Asn-tRNA(Asn) or Gln-tRNA(Gln) through the transamidation of misacylated Asp-tRNA(Asn) or Glu-tRNA(Gln) in organisms which lack either or both of asparaginyl-tRNA or glutaminyl-tRNA synthetases. The reaction takes place in the presence of glutamine and ATP through an activated phospho-Asp-tRNA(Asn) or phospho-Glu-tRNA(Gln).</text>
</comment>
<keyword evidence="5 11" id="KW-0547">Nucleotide-binding</keyword>
<protein>
    <recommendedName>
        <fullName evidence="3 11">Aspartyl/glutamyl-tRNA(Asn/Gln) amidotransferase subunit B</fullName>
        <shortName evidence="11">Asp/Glu-ADT subunit B</shortName>
        <ecNumber evidence="11">6.3.5.-</ecNumber>
    </recommendedName>
</protein>
<gene>
    <name evidence="11 13" type="primary">gatB</name>
    <name evidence="13" type="ORF">RG963_13875</name>
</gene>
<evidence type="ECO:0000256" key="8">
    <source>
        <dbReference type="ARBA" id="ARBA00024799"/>
    </source>
</evidence>
<dbReference type="SUPFAM" id="SSF89095">
    <property type="entry name" value="GatB/YqeY motif"/>
    <property type="match status" value="2"/>
</dbReference>
<keyword evidence="14" id="KW-1185">Reference proteome</keyword>
<dbReference type="RefSeq" id="WP_310576875.1">
    <property type="nucleotide sequence ID" value="NZ_JAVKPK010000071.1"/>
</dbReference>
<evidence type="ECO:0000313" key="13">
    <source>
        <dbReference type="EMBL" id="MDR7666846.1"/>
    </source>
</evidence>
<keyword evidence="7 11" id="KW-0648">Protein biosynthesis</keyword>
<comment type="catalytic activity">
    <reaction evidence="10 11">
        <text>L-glutamyl-tRNA(Gln) + L-glutamine + ATP + H2O = L-glutaminyl-tRNA(Gln) + L-glutamate + ADP + phosphate + H(+)</text>
        <dbReference type="Rhea" id="RHEA:17521"/>
        <dbReference type="Rhea" id="RHEA-COMP:9681"/>
        <dbReference type="Rhea" id="RHEA-COMP:9684"/>
        <dbReference type="ChEBI" id="CHEBI:15377"/>
        <dbReference type="ChEBI" id="CHEBI:15378"/>
        <dbReference type="ChEBI" id="CHEBI:29985"/>
        <dbReference type="ChEBI" id="CHEBI:30616"/>
        <dbReference type="ChEBI" id="CHEBI:43474"/>
        <dbReference type="ChEBI" id="CHEBI:58359"/>
        <dbReference type="ChEBI" id="CHEBI:78520"/>
        <dbReference type="ChEBI" id="CHEBI:78521"/>
        <dbReference type="ChEBI" id="CHEBI:456216"/>
    </reaction>
</comment>
<proteinExistence type="inferred from homology"/>
<evidence type="ECO:0000313" key="14">
    <source>
        <dbReference type="Proteomes" id="UP001246244"/>
    </source>
</evidence>
<dbReference type="Gene3D" id="1.10.150.380">
    <property type="entry name" value="GatB domain, N-terminal subdomain"/>
    <property type="match status" value="1"/>
</dbReference>
<evidence type="ECO:0000256" key="6">
    <source>
        <dbReference type="ARBA" id="ARBA00022840"/>
    </source>
</evidence>
<dbReference type="InterPro" id="IPR004413">
    <property type="entry name" value="GatB"/>
</dbReference>
<dbReference type="SUPFAM" id="SSF55931">
    <property type="entry name" value="Glutamine synthetase/guanido kinase"/>
    <property type="match status" value="1"/>
</dbReference>
<evidence type="ECO:0000256" key="10">
    <source>
        <dbReference type="ARBA" id="ARBA00047913"/>
    </source>
</evidence>
<dbReference type="Proteomes" id="UP001246244">
    <property type="component" value="Unassembled WGS sequence"/>
</dbReference>
<organism evidence="13 14">
    <name type="scientific">Methanosarcina baikalica</name>
    <dbReference type="NCBI Taxonomy" id="3073890"/>
    <lineage>
        <taxon>Archaea</taxon>
        <taxon>Methanobacteriati</taxon>
        <taxon>Methanobacteriota</taxon>
        <taxon>Stenosarchaea group</taxon>
        <taxon>Methanomicrobia</taxon>
        <taxon>Methanosarcinales</taxon>
        <taxon>Methanosarcinaceae</taxon>
        <taxon>Methanosarcina</taxon>
    </lineage>
</organism>
<dbReference type="Pfam" id="PF02934">
    <property type="entry name" value="GatB_N"/>
    <property type="match status" value="1"/>
</dbReference>
<evidence type="ECO:0000256" key="9">
    <source>
        <dbReference type="ARBA" id="ARBA00047380"/>
    </source>
</evidence>
<name>A0ABU2D4D0_9EURY</name>
<dbReference type="PANTHER" id="PTHR11659:SF0">
    <property type="entry name" value="GLUTAMYL-TRNA(GLN) AMIDOTRANSFERASE SUBUNIT B, MITOCHONDRIAL"/>
    <property type="match status" value="1"/>
</dbReference>
<dbReference type="InterPro" id="IPR023168">
    <property type="entry name" value="GatB_Yqey_C_2"/>
</dbReference>